<dbReference type="OrthoDB" id="5862942at2759"/>
<dbReference type="Pfam" id="PF06784">
    <property type="entry name" value="UPF0240"/>
    <property type="match status" value="1"/>
</dbReference>
<dbReference type="PANTHER" id="PTHR13338">
    <property type="entry name" value="UPF0240 PROTEIN"/>
    <property type="match status" value="1"/>
</dbReference>
<gene>
    <name evidence="2" type="ORF">HPBE_LOCUS21937</name>
</gene>
<dbReference type="GO" id="GO:0005739">
    <property type="term" value="C:mitochondrion"/>
    <property type="evidence" value="ECO:0007669"/>
    <property type="project" value="TreeGrafter"/>
</dbReference>
<reference evidence="2 3" key="1">
    <citation type="submission" date="2018-11" db="EMBL/GenBank/DDBJ databases">
        <authorList>
            <consortium name="Pathogen Informatics"/>
        </authorList>
    </citation>
    <scope>NUCLEOTIDE SEQUENCE [LARGE SCALE GENOMIC DNA]</scope>
</reference>
<sequence length="259" mass="30712">MKKIFNAIGKKTRDAKFQQRAVKKMEDIEKGEKIPAPRYPTEDKRYQEAQADDSIREELQKKHTTLIDNMNKINVKSTDPVERWTSAKDLPTRESEWMHRNDPVWEYGFYEPEEERIPKNKLMFREALEVLRARQEAEEESNAPNSAKLREEARAVYENHKAVARVDKEKLDDMWEYFRPFVRKDYQKVVPKFELEQLQAALQGMSDETKMVDSTKDGIRKIFQRNKDALEHYDRVDEESKKIVEEVKKGKAAEANEEK</sequence>
<dbReference type="Proteomes" id="UP000050761">
    <property type="component" value="Unassembled WGS sequence"/>
</dbReference>
<dbReference type="GO" id="GO:0032981">
    <property type="term" value="P:mitochondrial respiratory chain complex I assembly"/>
    <property type="evidence" value="ECO:0007669"/>
    <property type="project" value="InterPro"/>
</dbReference>
<dbReference type="WBParaSite" id="HPBE_0002193801-mRNA-1">
    <property type="protein sequence ID" value="HPBE_0002193801-mRNA-1"/>
    <property type="gene ID" value="HPBE_0002193801"/>
</dbReference>
<reference evidence="4" key="2">
    <citation type="submission" date="2019-09" db="UniProtKB">
        <authorList>
            <consortium name="WormBaseParasite"/>
        </authorList>
    </citation>
    <scope>IDENTIFICATION</scope>
</reference>
<name>A0A183GHA8_HELPZ</name>
<dbReference type="PANTHER" id="PTHR13338:SF4">
    <property type="entry name" value="NADH DEHYDROGENASE [UBIQUINONE] 1 ALPHA SUBCOMPLEX ASSEMBLY FACTOR 4"/>
    <property type="match status" value="1"/>
</dbReference>
<dbReference type="AlphaFoldDB" id="A0A183GHA8"/>
<evidence type="ECO:0000256" key="1">
    <source>
        <dbReference type="SAM" id="MobiDB-lite"/>
    </source>
</evidence>
<evidence type="ECO:0000313" key="2">
    <source>
        <dbReference type="EMBL" id="VDP29183.1"/>
    </source>
</evidence>
<accession>A0A183GHA8</accession>
<protein>
    <submittedName>
        <fullName evidence="4">39S ribosomal protein L59, mitochondrial</fullName>
    </submittedName>
</protein>
<organism evidence="3 4">
    <name type="scientific">Heligmosomoides polygyrus</name>
    <name type="common">Parasitic roundworm</name>
    <dbReference type="NCBI Taxonomy" id="6339"/>
    <lineage>
        <taxon>Eukaryota</taxon>
        <taxon>Metazoa</taxon>
        <taxon>Ecdysozoa</taxon>
        <taxon>Nematoda</taxon>
        <taxon>Chromadorea</taxon>
        <taxon>Rhabditida</taxon>
        <taxon>Rhabditina</taxon>
        <taxon>Rhabditomorpha</taxon>
        <taxon>Strongyloidea</taxon>
        <taxon>Heligmosomidae</taxon>
        <taxon>Heligmosomoides</taxon>
    </lineage>
</organism>
<feature type="region of interest" description="Disordered" evidence="1">
    <location>
        <begin position="15"/>
        <end position="53"/>
    </location>
</feature>
<evidence type="ECO:0000313" key="4">
    <source>
        <dbReference type="WBParaSite" id="HPBE_0002193801-mRNA-1"/>
    </source>
</evidence>
<proteinExistence type="predicted"/>
<evidence type="ECO:0000313" key="3">
    <source>
        <dbReference type="Proteomes" id="UP000050761"/>
    </source>
</evidence>
<keyword evidence="3" id="KW-1185">Reference proteome</keyword>
<accession>A0A3P8G3X3</accession>
<dbReference type="EMBL" id="UZAH01033491">
    <property type="protein sequence ID" value="VDP29183.1"/>
    <property type="molecule type" value="Genomic_DNA"/>
</dbReference>
<dbReference type="InterPro" id="IPR009622">
    <property type="entry name" value="NDUFAF4"/>
</dbReference>